<dbReference type="EMBL" id="QGMK01000075">
    <property type="protein sequence ID" value="TVY84529.1"/>
    <property type="molecule type" value="Genomic_DNA"/>
</dbReference>
<gene>
    <name evidence="2" type="ORF">LSUE1_G000618</name>
</gene>
<feature type="compositionally biased region" description="Polar residues" evidence="1">
    <location>
        <begin position="68"/>
        <end position="88"/>
    </location>
</feature>
<feature type="compositionally biased region" description="Basic and acidic residues" evidence="1">
    <location>
        <begin position="89"/>
        <end position="98"/>
    </location>
</feature>
<sequence>MSSPNSSSPTLVTSPTGRARRSSKFIEGSALTGPELLQRTPTSNEHFMTILAMEDAMEQQKRQHRGSHSSVESFASNTSPTRSPTNDFSPRKEKEGRRSINFGRSSMDERPKGLAFGEIDAEKVVKKFKGRLRALTGGNARDVKPNPGT</sequence>
<evidence type="ECO:0000313" key="3">
    <source>
        <dbReference type="Proteomes" id="UP000469558"/>
    </source>
</evidence>
<feature type="region of interest" description="Disordered" evidence="1">
    <location>
        <begin position="1"/>
        <end position="112"/>
    </location>
</feature>
<dbReference type="Proteomes" id="UP000469558">
    <property type="component" value="Unassembled WGS sequence"/>
</dbReference>
<keyword evidence="3" id="KW-1185">Reference proteome</keyword>
<organism evidence="2 3">
    <name type="scientific">Lachnellula suecica</name>
    <dbReference type="NCBI Taxonomy" id="602035"/>
    <lineage>
        <taxon>Eukaryota</taxon>
        <taxon>Fungi</taxon>
        <taxon>Dikarya</taxon>
        <taxon>Ascomycota</taxon>
        <taxon>Pezizomycotina</taxon>
        <taxon>Leotiomycetes</taxon>
        <taxon>Helotiales</taxon>
        <taxon>Lachnaceae</taxon>
        <taxon>Lachnellula</taxon>
    </lineage>
</organism>
<accession>A0A8T9CFB8</accession>
<name>A0A8T9CFB8_9HELO</name>
<protein>
    <submittedName>
        <fullName evidence="2">Uncharacterized protein</fullName>
    </submittedName>
</protein>
<proteinExistence type="predicted"/>
<comment type="caution">
    <text evidence="2">The sequence shown here is derived from an EMBL/GenBank/DDBJ whole genome shotgun (WGS) entry which is preliminary data.</text>
</comment>
<feature type="compositionally biased region" description="Polar residues" evidence="1">
    <location>
        <begin position="1"/>
        <end position="16"/>
    </location>
</feature>
<dbReference type="OrthoDB" id="3536671at2759"/>
<reference evidence="2 3" key="1">
    <citation type="submission" date="2018-05" db="EMBL/GenBank/DDBJ databases">
        <title>Genome sequencing and assembly of the regulated plant pathogen Lachnellula willkommii and related sister species for the development of diagnostic species identification markers.</title>
        <authorList>
            <person name="Giroux E."/>
            <person name="Bilodeau G."/>
        </authorList>
    </citation>
    <scope>NUCLEOTIDE SEQUENCE [LARGE SCALE GENOMIC DNA]</scope>
    <source>
        <strain evidence="2 3">CBS 268.59</strain>
    </source>
</reference>
<evidence type="ECO:0000256" key="1">
    <source>
        <dbReference type="SAM" id="MobiDB-lite"/>
    </source>
</evidence>
<dbReference type="AlphaFoldDB" id="A0A8T9CFB8"/>
<evidence type="ECO:0000313" key="2">
    <source>
        <dbReference type="EMBL" id="TVY84529.1"/>
    </source>
</evidence>